<reference evidence="9 10" key="1">
    <citation type="submission" date="2023-06" db="EMBL/GenBank/DDBJ databases">
        <title>Novel species in genus Planococcus.</title>
        <authorList>
            <person name="Ning S."/>
        </authorList>
    </citation>
    <scope>NUCLEOTIDE SEQUENCE [LARGE SCALE GENOMIC DNA]</scope>
    <source>
        <strain evidence="9 10">N064</strain>
    </source>
</reference>
<feature type="compositionally biased region" description="Basic and acidic residues" evidence="6">
    <location>
        <begin position="231"/>
        <end position="260"/>
    </location>
</feature>
<organism evidence="9 10">
    <name type="scientific">Planococcus liqunii</name>
    <dbReference type="NCBI Taxonomy" id="3058394"/>
    <lineage>
        <taxon>Bacteria</taxon>
        <taxon>Bacillati</taxon>
        <taxon>Bacillota</taxon>
        <taxon>Bacilli</taxon>
        <taxon>Bacillales</taxon>
        <taxon>Caryophanaceae</taxon>
        <taxon>Planococcus</taxon>
    </lineage>
</organism>
<evidence type="ECO:0000256" key="6">
    <source>
        <dbReference type="SAM" id="MobiDB-lite"/>
    </source>
</evidence>
<dbReference type="EMBL" id="JAUJWW010000001">
    <property type="protein sequence ID" value="MDN7226130.1"/>
    <property type="molecule type" value="Genomic_DNA"/>
</dbReference>
<sequence length="416" mass="46379">MMKMQKGICVESKGDRFIYLTGDGQFLAGRAVQQTRIGEEGYFYEESRKAKINWQPIWIPAMAAFAVLFLFISVLLPSDEAFAYVQVEINPGVELGLDEDYRVISIRDLNDDGENLIGRLGEWKNHSLDEVLGKVIALSITDSTEEVIITTVDDGGKAKKPVEQVVTAVAASAATSNIDVHLKKATLKQWRESIKESVPVGQKIDNYTPVAPTPQGPTQEERKQPHKSSKEKKESGIEDEKAVSPKEHKKESVSARKADDTPIELPKKAAPQEPKKKEIPPGQEKKITPMEPKKKENPAVPKKKSMPPGQEKKQAPQEPKEKPVEQERKATPLEPKTKKTPPGLEKKATPPKQEKKATSKAQEKKQQNQSGQTKKDKKPPQKKGNQNASKKENPQTGQTAEKKKAEPKKKKSKREE</sequence>
<keyword evidence="3 7" id="KW-0812">Transmembrane</keyword>
<evidence type="ECO:0000313" key="10">
    <source>
        <dbReference type="Proteomes" id="UP001172054"/>
    </source>
</evidence>
<comment type="subcellular location">
    <subcellularLocation>
        <location evidence="1">Cell membrane</location>
        <topology evidence="1">Single-pass membrane protein</topology>
    </subcellularLocation>
</comment>
<keyword evidence="5 7" id="KW-0472">Membrane</keyword>
<comment type="caution">
    <text evidence="9">The sequence shown here is derived from an EMBL/GenBank/DDBJ whole genome shotgun (WGS) entry which is preliminary data.</text>
</comment>
<name>A0ABT8MMN1_9BACL</name>
<evidence type="ECO:0000256" key="5">
    <source>
        <dbReference type="ARBA" id="ARBA00023136"/>
    </source>
</evidence>
<dbReference type="InterPro" id="IPR024449">
    <property type="entry name" value="Anti-sigma_RsgI_N"/>
</dbReference>
<dbReference type="PROSITE" id="PS51849">
    <property type="entry name" value="RSGI_N"/>
    <property type="match status" value="1"/>
</dbReference>
<dbReference type="RefSeq" id="WP_301725308.1">
    <property type="nucleotide sequence ID" value="NZ_JAUJWW010000001.1"/>
</dbReference>
<feature type="transmembrane region" description="Helical" evidence="7">
    <location>
        <begin position="57"/>
        <end position="76"/>
    </location>
</feature>
<evidence type="ECO:0000256" key="4">
    <source>
        <dbReference type="ARBA" id="ARBA00022989"/>
    </source>
</evidence>
<evidence type="ECO:0000256" key="7">
    <source>
        <dbReference type="SAM" id="Phobius"/>
    </source>
</evidence>
<feature type="compositionally biased region" description="Basic and acidic residues" evidence="6">
    <location>
        <begin position="344"/>
        <end position="366"/>
    </location>
</feature>
<feature type="compositionally biased region" description="Basic and acidic residues" evidence="6">
    <location>
        <begin position="310"/>
        <end position="337"/>
    </location>
</feature>
<keyword evidence="2" id="KW-1003">Cell membrane</keyword>
<feature type="compositionally biased region" description="Polar residues" evidence="6">
    <location>
        <begin position="384"/>
        <end position="399"/>
    </location>
</feature>
<evidence type="ECO:0000313" key="9">
    <source>
        <dbReference type="EMBL" id="MDN7226130.1"/>
    </source>
</evidence>
<evidence type="ECO:0000259" key="8">
    <source>
        <dbReference type="PROSITE" id="PS51849"/>
    </source>
</evidence>
<feature type="domain" description="RsgI N-terminal anti-sigma" evidence="8">
    <location>
        <begin position="5"/>
        <end position="52"/>
    </location>
</feature>
<gene>
    <name evidence="9" type="ORF">QWY15_02375</name>
</gene>
<keyword evidence="4 7" id="KW-1133">Transmembrane helix</keyword>
<evidence type="ECO:0000256" key="3">
    <source>
        <dbReference type="ARBA" id="ARBA00022692"/>
    </source>
</evidence>
<accession>A0ABT8MMN1</accession>
<protein>
    <recommendedName>
        <fullName evidence="8">RsgI N-terminal anti-sigma domain-containing protein</fullName>
    </recommendedName>
</protein>
<dbReference type="Proteomes" id="UP001172054">
    <property type="component" value="Unassembled WGS sequence"/>
</dbReference>
<proteinExistence type="predicted"/>
<feature type="compositionally biased region" description="Basic residues" evidence="6">
    <location>
        <begin position="405"/>
        <end position="416"/>
    </location>
</feature>
<feature type="compositionally biased region" description="Basic and acidic residues" evidence="6">
    <location>
        <begin position="273"/>
        <end position="297"/>
    </location>
</feature>
<keyword evidence="10" id="KW-1185">Reference proteome</keyword>
<feature type="region of interest" description="Disordered" evidence="6">
    <location>
        <begin position="200"/>
        <end position="416"/>
    </location>
</feature>
<dbReference type="InterPro" id="IPR055431">
    <property type="entry name" value="RsgI_M"/>
</dbReference>
<evidence type="ECO:0000256" key="1">
    <source>
        <dbReference type="ARBA" id="ARBA00004162"/>
    </source>
</evidence>
<dbReference type="Pfam" id="PF23750">
    <property type="entry name" value="RsgI_M"/>
    <property type="match status" value="1"/>
</dbReference>
<evidence type="ECO:0000256" key="2">
    <source>
        <dbReference type="ARBA" id="ARBA00022475"/>
    </source>
</evidence>